<feature type="compositionally biased region" description="Low complexity" evidence="1">
    <location>
        <begin position="33"/>
        <end position="44"/>
    </location>
</feature>
<evidence type="ECO:0000313" key="2">
    <source>
        <dbReference type="EMBL" id="GIY81729.1"/>
    </source>
</evidence>
<proteinExistence type="predicted"/>
<sequence>MRRILFLSMQSAEGSEEVAEEVGRRRTRLGKTAQGLGQQGGADQSPPGQEQQPGAGSSQQTRRSLSTKGASFIPPNIEYLGITVRFGISPT</sequence>
<name>A0AAV4WHQ4_CAEEX</name>
<comment type="caution">
    <text evidence="2">The sequence shown here is derived from an EMBL/GenBank/DDBJ whole genome shotgun (WGS) entry which is preliminary data.</text>
</comment>
<dbReference type="EMBL" id="BPLR01016160">
    <property type="protein sequence ID" value="GIY81729.1"/>
    <property type="molecule type" value="Genomic_DNA"/>
</dbReference>
<evidence type="ECO:0000256" key="1">
    <source>
        <dbReference type="SAM" id="MobiDB-lite"/>
    </source>
</evidence>
<keyword evidence="3" id="KW-1185">Reference proteome</keyword>
<feature type="region of interest" description="Disordered" evidence="1">
    <location>
        <begin position="1"/>
        <end position="73"/>
    </location>
</feature>
<protein>
    <submittedName>
        <fullName evidence="2">Uncharacterized protein</fullName>
    </submittedName>
</protein>
<evidence type="ECO:0000313" key="3">
    <source>
        <dbReference type="Proteomes" id="UP001054945"/>
    </source>
</evidence>
<gene>
    <name evidence="2" type="ORF">CEXT_137391</name>
</gene>
<dbReference type="Proteomes" id="UP001054945">
    <property type="component" value="Unassembled WGS sequence"/>
</dbReference>
<dbReference type="AlphaFoldDB" id="A0AAV4WHQ4"/>
<reference evidence="2 3" key="1">
    <citation type="submission" date="2021-06" db="EMBL/GenBank/DDBJ databases">
        <title>Caerostris extrusa draft genome.</title>
        <authorList>
            <person name="Kono N."/>
            <person name="Arakawa K."/>
        </authorList>
    </citation>
    <scope>NUCLEOTIDE SEQUENCE [LARGE SCALE GENOMIC DNA]</scope>
</reference>
<accession>A0AAV4WHQ4</accession>
<organism evidence="2 3">
    <name type="scientific">Caerostris extrusa</name>
    <name type="common">Bark spider</name>
    <name type="synonym">Caerostris bankana</name>
    <dbReference type="NCBI Taxonomy" id="172846"/>
    <lineage>
        <taxon>Eukaryota</taxon>
        <taxon>Metazoa</taxon>
        <taxon>Ecdysozoa</taxon>
        <taxon>Arthropoda</taxon>
        <taxon>Chelicerata</taxon>
        <taxon>Arachnida</taxon>
        <taxon>Araneae</taxon>
        <taxon>Araneomorphae</taxon>
        <taxon>Entelegynae</taxon>
        <taxon>Araneoidea</taxon>
        <taxon>Araneidae</taxon>
        <taxon>Caerostris</taxon>
    </lineage>
</organism>
<feature type="compositionally biased region" description="Polar residues" evidence="1">
    <location>
        <begin position="46"/>
        <end position="69"/>
    </location>
</feature>